<dbReference type="GO" id="GO:0008270">
    <property type="term" value="F:zinc ion binding"/>
    <property type="evidence" value="ECO:0007669"/>
    <property type="project" value="UniProtKB-KW"/>
</dbReference>
<sequence>MGNKLGKRRQVVDEKYTRPQGLYQIKDVDYKKLRKLILESKLAPCYPGGDECDCGLLEECPICFLYYPTLNRSRCCMKSICTECFLQMKNPNSTRPTQCPFCKTSNYAVEYRGGKSKEERGLEQIEEQKVIEAKIRMRQQEMEEEEERQHKKEETSSSERDPRTENIDCSTSGGVECEETAPSQDSNGTQMLRQPHTRHGRDDEFDLDLEDIMVMEAIWLSIQENGRAEYSLSNDEVPEQYTAGDHYMSPVTAPAVGSSSSPSGGLACAIAALAERQQSTGESSTHYSEPVSRLDMLPSSSRSSKRMKKTQRKHAECSSKQICSSSMISEGCEVSPALEVAEVGTSYINSDDSEGEGVILPPPPPPPMYRRWNSKRGKNIQRKYSFERASFKNLHDRRVVAEDWEFDHGSEVAEAGTTYASSDESNEDIQAAVLPPPPPPPPPLLPPYVVGSGSGCSDHGEYLLPPPYVTDSGFQSPIPGPIVPENFEEQMMLAMAVSLAEARARTTAQGVAWH</sequence>
<feature type="compositionally biased region" description="Low complexity" evidence="2">
    <location>
        <begin position="293"/>
        <end position="302"/>
    </location>
</feature>
<dbReference type="InterPro" id="IPR001841">
    <property type="entry name" value="Znf_RING"/>
</dbReference>
<feature type="compositionally biased region" description="Polar residues" evidence="2">
    <location>
        <begin position="277"/>
        <end position="287"/>
    </location>
</feature>
<feature type="region of interest" description="Disordered" evidence="2">
    <location>
        <begin position="348"/>
        <end position="370"/>
    </location>
</feature>
<dbReference type="PROSITE" id="PS50089">
    <property type="entry name" value="ZF_RING_2"/>
    <property type="match status" value="1"/>
</dbReference>
<gene>
    <name evidence="5" type="primary">LOC110805741</name>
</gene>
<dbReference type="KEGG" id="soe:110805741"/>
<protein>
    <submittedName>
        <fullName evidence="5">E3 ubiquitin-protein ligase DA2</fullName>
    </submittedName>
</protein>
<evidence type="ECO:0000259" key="3">
    <source>
        <dbReference type="PROSITE" id="PS50089"/>
    </source>
</evidence>
<accession>A0A9R0JHI7</accession>
<dbReference type="PANTHER" id="PTHR31315:SF1">
    <property type="entry name" value="PROTEIN SIP5"/>
    <property type="match status" value="1"/>
</dbReference>
<dbReference type="PANTHER" id="PTHR31315">
    <property type="entry name" value="PROTEIN SIP5"/>
    <property type="match status" value="1"/>
</dbReference>
<name>A0A9R0JHI7_SPIOL</name>
<feature type="compositionally biased region" description="Basic and acidic residues" evidence="2">
    <location>
        <begin position="139"/>
        <end position="166"/>
    </location>
</feature>
<feature type="domain" description="RING-type" evidence="3">
    <location>
        <begin position="60"/>
        <end position="103"/>
    </location>
</feature>
<dbReference type="Proteomes" id="UP000813463">
    <property type="component" value="Chromosome 4"/>
</dbReference>
<organism evidence="4 5">
    <name type="scientific">Spinacia oleracea</name>
    <name type="common">Spinach</name>
    <dbReference type="NCBI Taxonomy" id="3562"/>
    <lineage>
        <taxon>Eukaryota</taxon>
        <taxon>Viridiplantae</taxon>
        <taxon>Streptophyta</taxon>
        <taxon>Embryophyta</taxon>
        <taxon>Tracheophyta</taxon>
        <taxon>Spermatophyta</taxon>
        <taxon>Magnoliopsida</taxon>
        <taxon>eudicotyledons</taxon>
        <taxon>Gunneridae</taxon>
        <taxon>Pentapetalae</taxon>
        <taxon>Caryophyllales</taxon>
        <taxon>Chenopodiaceae</taxon>
        <taxon>Chenopodioideae</taxon>
        <taxon>Anserineae</taxon>
        <taxon>Spinacia</taxon>
    </lineage>
</organism>
<feature type="compositionally biased region" description="Polar residues" evidence="2">
    <location>
        <begin position="181"/>
        <end position="192"/>
    </location>
</feature>
<keyword evidence="1" id="KW-0863">Zinc-finger</keyword>
<evidence type="ECO:0000256" key="1">
    <source>
        <dbReference type="PROSITE-ProRule" id="PRU00175"/>
    </source>
</evidence>
<reference evidence="4" key="1">
    <citation type="journal article" date="2021" name="Nat. Commun.">
        <title>Genomic analyses provide insights into spinach domestication and the genetic basis of agronomic traits.</title>
        <authorList>
            <person name="Cai X."/>
            <person name="Sun X."/>
            <person name="Xu C."/>
            <person name="Sun H."/>
            <person name="Wang X."/>
            <person name="Ge C."/>
            <person name="Zhang Z."/>
            <person name="Wang Q."/>
            <person name="Fei Z."/>
            <person name="Jiao C."/>
            <person name="Wang Q."/>
        </authorList>
    </citation>
    <scope>NUCLEOTIDE SEQUENCE [LARGE SCALE GENOMIC DNA]</scope>
    <source>
        <strain evidence="4">cv. Varoflay</strain>
    </source>
</reference>
<dbReference type="RefSeq" id="XP_021867063.1">
    <property type="nucleotide sequence ID" value="XM_022011371.2"/>
</dbReference>
<reference evidence="5" key="2">
    <citation type="submission" date="2025-08" db="UniProtKB">
        <authorList>
            <consortium name="RefSeq"/>
        </authorList>
    </citation>
    <scope>IDENTIFICATION</scope>
    <source>
        <tissue evidence="5">Leaf</tissue>
    </source>
</reference>
<dbReference type="SUPFAM" id="SSF57850">
    <property type="entry name" value="RING/U-box"/>
    <property type="match status" value="1"/>
</dbReference>
<keyword evidence="1" id="KW-0479">Metal-binding</keyword>
<evidence type="ECO:0000256" key="2">
    <source>
        <dbReference type="SAM" id="MobiDB-lite"/>
    </source>
</evidence>
<evidence type="ECO:0000313" key="4">
    <source>
        <dbReference type="Proteomes" id="UP000813463"/>
    </source>
</evidence>
<feature type="region of interest" description="Disordered" evidence="2">
    <location>
        <begin position="417"/>
        <end position="445"/>
    </location>
</feature>
<proteinExistence type="predicted"/>
<evidence type="ECO:0000313" key="5">
    <source>
        <dbReference type="RefSeq" id="XP_021867063.1"/>
    </source>
</evidence>
<feature type="compositionally biased region" description="Basic residues" evidence="2">
    <location>
        <begin position="303"/>
        <end position="312"/>
    </location>
</feature>
<feature type="region of interest" description="Disordered" evidence="2">
    <location>
        <begin position="139"/>
        <end position="203"/>
    </location>
</feature>
<feature type="region of interest" description="Disordered" evidence="2">
    <location>
        <begin position="277"/>
        <end position="314"/>
    </location>
</feature>
<dbReference type="GO" id="GO:0005737">
    <property type="term" value="C:cytoplasm"/>
    <property type="evidence" value="ECO:0007669"/>
    <property type="project" value="TreeGrafter"/>
</dbReference>
<feature type="compositionally biased region" description="Pro residues" evidence="2">
    <location>
        <begin position="434"/>
        <end position="445"/>
    </location>
</feature>
<dbReference type="AlphaFoldDB" id="A0A9R0JHI7"/>
<dbReference type="GeneID" id="110805741"/>
<keyword evidence="1" id="KW-0862">Zinc</keyword>
<keyword evidence="4" id="KW-1185">Reference proteome</keyword>
<dbReference type="OrthoDB" id="21471at2759"/>
<dbReference type="InterPro" id="IPR039301">
    <property type="entry name" value="Sip5/DA2"/>
</dbReference>